<protein>
    <submittedName>
        <fullName evidence="1">Uncharacterized protein</fullName>
    </submittedName>
</protein>
<dbReference type="Proteomes" id="UP001328107">
    <property type="component" value="Unassembled WGS sequence"/>
</dbReference>
<feature type="non-terminal residue" evidence="1">
    <location>
        <position position="1"/>
    </location>
</feature>
<proteinExistence type="predicted"/>
<comment type="caution">
    <text evidence="1">The sequence shown here is derived from an EMBL/GenBank/DDBJ whole genome shotgun (WGS) entry which is preliminary data.</text>
</comment>
<evidence type="ECO:0000313" key="1">
    <source>
        <dbReference type="EMBL" id="GMR39228.1"/>
    </source>
</evidence>
<reference evidence="2" key="1">
    <citation type="submission" date="2022-10" db="EMBL/GenBank/DDBJ databases">
        <title>Genome assembly of Pristionchus species.</title>
        <authorList>
            <person name="Yoshida K."/>
            <person name="Sommer R.J."/>
        </authorList>
    </citation>
    <scope>NUCLEOTIDE SEQUENCE [LARGE SCALE GENOMIC DNA]</scope>
    <source>
        <strain evidence="2">RS5460</strain>
    </source>
</reference>
<gene>
    <name evidence="1" type="ORF">PMAYCL1PPCAC_09423</name>
</gene>
<dbReference type="EMBL" id="BTRK01000002">
    <property type="protein sequence ID" value="GMR39228.1"/>
    <property type="molecule type" value="Genomic_DNA"/>
</dbReference>
<keyword evidence="2" id="KW-1185">Reference proteome</keyword>
<accession>A0AAN5C6G0</accession>
<organism evidence="1 2">
    <name type="scientific">Pristionchus mayeri</name>
    <dbReference type="NCBI Taxonomy" id="1317129"/>
    <lineage>
        <taxon>Eukaryota</taxon>
        <taxon>Metazoa</taxon>
        <taxon>Ecdysozoa</taxon>
        <taxon>Nematoda</taxon>
        <taxon>Chromadorea</taxon>
        <taxon>Rhabditida</taxon>
        <taxon>Rhabditina</taxon>
        <taxon>Diplogasteromorpha</taxon>
        <taxon>Diplogasteroidea</taxon>
        <taxon>Neodiplogasteridae</taxon>
        <taxon>Pristionchus</taxon>
    </lineage>
</organism>
<name>A0AAN5C6G0_9BILA</name>
<dbReference type="AlphaFoldDB" id="A0AAN5C6G0"/>
<evidence type="ECO:0000313" key="2">
    <source>
        <dbReference type="Proteomes" id="UP001328107"/>
    </source>
</evidence>
<sequence length="181" mass="20944">LYMTSHDARANMNDDSGVRCLHWWSHPNGDLVHMQLKRLRYNIMELTIWYKPEDKPKGRFRGEVKCWLEIPMDQAKLMDKPFNILNHDGGHLLHIEHSIPAVVQPADPAGAKPFKWTKTQCSGSSHNSASLWEVAVHAMNPANLFSPGLLIYKCCTRFEEEIVDWNCYRAKDFSGTPYYNR</sequence>